<keyword evidence="11" id="KW-1185">Reference proteome</keyword>
<keyword evidence="7" id="KW-0275">Fatty acid biosynthesis</keyword>
<dbReference type="AlphaFoldDB" id="A0A1I1C954"/>
<accession>A0A1I1C954</accession>
<dbReference type="Pfam" id="PF01643">
    <property type="entry name" value="Acyl-ACP_TE"/>
    <property type="match status" value="1"/>
</dbReference>
<name>A0A1I1C954_9BACT</name>
<feature type="domain" description="Acyl-ACP thioesterase-like C-terminal" evidence="9">
    <location>
        <begin position="157"/>
        <end position="215"/>
    </location>
</feature>
<dbReference type="InterPro" id="IPR002864">
    <property type="entry name" value="Acyl-ACP_thioesterase_NHD"/>
</dbReference>
<dbReference type="InterPro" id="IPR049427">
    <property type="entry name" value="Acyl-ACP_TE_C"/>
</dbReference>
<evidence type="ECO:0000313" key="10">
    <source>
        <dbReference type="EMBL" id="SFB59104.1"/>
    </source>
</evidence>
<evidence type="ECO:0000256" key="1">
    <source>
        <dbReference type="ARBA" id="ARBA00006500"/>
    </source>
</evidence>
<evidence type="ECO:0000259" key="8">
    <source>
        <dbReference type="Pfam" id="PF01643"/>
    </source>
</evidence>
<evidence type="ECO:0000256" key="6">
    <source>
        <dbReference type="ARBA" id="ARBA00023098"/>
    </source>
</evidence>
<dbReference type="PANTHER" id="PTHR31727">
    <property type="entry name" value="OLEOYL-ACYL CARRIER PROTEIN THIOESTERASE 1, CHLOROPLASTIC"/>
    <property type="match status" value="1"/>
</dbReference>
<dbReference type="Pfam" id="PF20791">
    <property type="entry name" value="Acyl-ACP_TE_C"/>
    <property type="match status" value="1"/>
</dbReference>
<dbReference type="InterPro" id="IPR029069">
    <property type="entry name" value="HotDog_dom_sf"/>
</dbReference>
<proteinExistence type="inferred from homology"/>
<sequence length="238" mass="27485">MNSKVAFQFEKDFEIRSYQVDPDGKLSLTALSNLFQEIAWRHADSADFGRNLQEQHLSWILSRIDITCAKLPSWGDSIKVFTAGRGVDKLFAFREFLVTNPSGDVLARAMSSWVLMNLQSKRILRPEYALPPELFDPEEKPAWQPEKIRLKGDLLKSEKLKVRYSDLDLNNHVNNTSYVRWVENILRENGCHTLPFLINYLAECVMGDELNIHLYRNEGHFIVQGVVEDKQVFLAEAK</sequence>
<evidence type="ECO:0000256" key="2">
    <source>
        <dbReference type="ARBA" id="ARBA00022516"/>
    </source>
</evidence>
<dbReference type="RefSeq" id="WP_092901407.1">
    <property type="nucleotide sequence ID" value="NZ_FOKK01000025.1"/>
</dbReference>
<dbReference type="Proteomes" id="UP000198790">
    <property type="component" value="Unassembled WGS sequence"/>
</dbReference>
<evidence type="ECO:0000256" key="5">
    <source>
        <dbReference type="ARBA" id="ARBA00022946"/>
    </source>
</evidence>
<dbReference type="InterPro" id="IPR045023">
    <property type="entry name" value="FATA/B"/>
</dbReference>
<protein>
    <submittedName>
        <fullName evidence="10">Acyl-ACP thioesterase</fullName>
    </submittedName>
</protein>
<keyword evidence="6" id="KW-0443">Lipid metabolism</keyword>
<evidence type="ECO:0000313" key="11">
    <source>
        <dbReference type="Proteomes" id="UP000198790"/>
    </source>
</evidence>
<dbReference type="STRING" id="237018.SAMN04489723_12543"/>
<organism evidence="10 11">
    <name type="scientific">Algoriphagus aquimarinus</name>
    <dbReference type="NCBI Taxonomy" id="237018"/>
    <lineage>
        <taxon>Bacteria</taxon>
        <taxon>Pseudomonadati</taxon>
        <taxon>Bacteroidota</taxon>
        <taxon>Cytophagia</taxon>
        <taxon>Cytophagales</taxon>
        <taxon>Cyclobacteriaceae</taxon>
        <taxon>Algoriphagus</taxon>
    </lineage>
</organism>
<evidence type="ECO:0000259" key="9">
    <source>
        <dbReference type="Pfam" id="PF20791"/>
    </source>
</evidence>
<dbReference type="GO" id="GO:0000036">
    <property type="term" value="F:acyl carrier activity"/>
    <property type="evidence" value="ECO:0007669"/>
    <property type="project" value="TreeGrafter"/>
</dbReference>
<dbReference type="PANTHER" id="PTHR31727:SF6">
    <property type="entry name" value="OLEOYL-ACYL CARRIER PROTEIN THIOESTERASE 1, CHLOROPLASTIC"/>
    <property type="match status" value="1"/>
</dbReference>
<keyword evidence="5" id="KW-0809">Transit peptide</keyword>
<feature type="domain" description="Acyl-ACP thioesterase N-terminal hotdog" evidence="8">
    <location>
        <begin position="8"/>
        <end position="125"/>
    </location>
</feature>
<keyword evidence="2" id="KW-0444">Lipid biosynthesis</keyword>
<dbReference type="SUPFAM" id="SSF54637">
    <property type="entry name" value="Thioesterase/thiol ester dehydrase-isomerase"/>
    <property type="match status" value="2"/>
</dbReference>
<dbReference type="Gene3D" id="3.10.129.10">
    <property type="entry name" value="Hotdog Thioesterase"/>
    <property type="match status" value="1"/>
</dbReference>
<keyword evidence="4" id="KW-0276">Fatty acid metabolism</keyword>
<comment type="similarity">
    <text evidence="1">Belongs to the acyl-ACP thioesterase family.</text>
</comment>
<dbReference type="EMBL" id="FOKK01000025">
    <property type="protein sequence ID" value="SFB59104.1"/>
    <property type="molecule type" value="Genomic_DNA"/>
</dbReference>
<evidence type="ECO:0000256" key="7">
    <source>
        <dbReference type="ARBA" id="ARBA00023160"/>
    </source>
</evidence>
<evidence type="ECO:0000256" key="4">
    <source>
        <dbReference type="ARBA" id="ARBA00022832"/>
    </source>
</evidence>
<reference evidence="10 11" key="1">
    <citation type="submission" date="2016-10" db="EMBL/GenBank/DDBJ databases">
        <authorList>
            <person name="de Groot N.N."/>
        </authorList>
    </citation>
    <scope>NUCLEOTIDE SEQUENCE [LARGE SCALE GENOMIC DNA]</scope>
    <source>
        <strain evidence="10 11">DSM 23399</strain>
    </source>
</reference>
<dbReference type="CDD" id="cd00586">
    <property type="entry name" value="4HBT"/>
    <property type="match status" value="1"/>
</dbReference>
<gene>
    <name evidence="10" type="ORF">SAMN04489723_12543</name>
</gene>
<dbReference type="GO" id="GO:0016297">
    <property type="term" value="F:fatty acyl-[ACP] hydrolase activity"/>
    <property type="evidence" value="ECO:0007669"/>
    <property type="project" value="InterPro"/>
</dbReference>
<evidence type="ECO:0000256" key="3">
    <source>
        <dbReference type="ARBA" id="ARBA00022801"/>
    </source>
</evidence>
<dbReference type="OrthoDB" id="9801517at2"/>
<keyword evidence="3" id="KW-0378">Hydrolase</keyword>